<name>A0ABV2BZJ5_9GAMM</name>
<dbReference type="EMBL" id="JBEVCJ010000041">
    <property type="protein sequence ID" value="MET1257243.1"/>
    <property type="molecule type" value="Genomic_DNA"/>
</dbReference>
<dbReference type="InterPro" id="IPR007197">
    <property type="entry name" value="rSAM"/>
</dbReference>
<proteinExistence type="predicted"/>
<dbReference type="InterPro" id="IPR058240">
    <property type="entry name" value="rSAM_sf"/>
</dbReference>
<gene>
    <name evidence="1" type="ORF">ABVT43_19015</name>
</gene>
<dbReference type="Pfam" id="PF04055">
    <property type="entry name" value="Radical_SAM"/>
    <property type="match status" value="1"/>
</dbReference>
<evidence type="ECO:0000313" key="2">
    <source>
        <dbReference type="Proteomes" id="UP001548189"/>
    </source>
</evidence>
<dbReference type="PANTHER" id="PTHR43432:SF3">
    <property type="entry name" value="SLR0285 PROTEIN"/>
    <property type="match status" value="1"/>
</dbReference>
<dbReference type="CDD" id="cd01335">
    <property type="entry name" value="Radical_SAM"/>
    <property type="match status" value="1"/>
</dbReference>
<keyword evidence="2" id="KW-1185">Reference proteome</keyword>
<dbReference type="InterPro" id="IPR006638">
    <property type="entry name" value="Elp3/MiaA/NifB-like_rSAM"/>
</dbReference>
<dbReference type="Proteomes" id="UP001548189">
    <property type="component" value="Unassembled WGS sequence"/>
</dbReference>
<dbReference type="SUPFAM" id="SSF102114">
    <property type="entry name" value="Radical SAM enzymes"/>
    <property type="match status" value="1"/>
</dbReference>
<dbReference type="SFLD" id="SFLDS00029">
    <property type="entry name" value="Radical_SAM"/>
    <property type="match status" value="1"/>
</dbReference>
<comment type="caution">
    <text evidence="1">The sequence shown here is derived from an EMBL/GenBank/DDBJ whole genome shotgun (WGS) entry which is preliminary data.</text>
</comment>
<organism evidence="1 2">
    <name type="scientific">Aliikangiella maris</name>
    <dbReference type="NCBI Taxonomy" id="3162458"/>
    <lineage>
        <taxon>Bacteria</taxon>
        <taxon>Pseudomonadati</taxon>
        <taxon>Pseudomonadota</taxon>
        <taxon>Gammaproteobacteria</taxon>
        <taxon>Oceanospirillales</taxon>
        <taxon>Pleioneaceae</taxon>
        <taxon>Aliikangiella</taxon>
    </lineage>
</organism>
<dbReference type="InterPro" id="IPR040086">
    <property type="entry name" value="MJ0683-like"/>
</dbReference>
<reference evidence="1 2" key="1">
    <citation type="submission" date="2024-06" db="EMBL/GenBank/DDBJ databases">
        <authorList>
            <person name="Li F."/>
        </authorList>
    </citation>
    <scope>NUCLEOTIDE SEQUENCE [LARGE SCALE GENOMIC DNA]</scope>
    <source>
        <strain evidence="1 2">GXAS 311</strain>
    </source>
</reference>
<evidence type="ECO:0000313" key="1">
    <source>
        <dbReference type="EMBL" id="MET1257243.1"/>
    </source>
</evidence>
<accession>A0ABV2BZJ5</accession>
<dbReference type="Gene3D" id="3.80.30.30">
    <property type="match status" value="1"/>
</dbReference>
<dbReference type="SMART" id="SM00729">
    <property type="entry name" value="Elp3"/>
    <property type="match status" value="1"/>
</dbReference>
<dbReference type="NCBIfam" id="NF033668">
    <property type="entry name" value="rSAM_PA0069"/>
    <property type="match status" value="1"/>
</dbReference>
<dbReference type="SFLD" id="SFLDG01084">
    <property type="entry name" value="Uncharacterised_Radical_SAM_Su"/>
    <property type="match status" value="1"/>
</dbReference>
<sequence>MSRDLITGKVNKSRATIENIDHRFSRLTKIPITDNWWHENDQSSDITELIKERSKSIISVNQSPDVPFEQSINPYRGCEHGCVYCYARPSHAYWDLSPGYDFESKIIYKENAVELLEKKLRSRSYQCKPITIGANTDAYQPIEKKLRLTRSLLETLLKYNHPVHLITKGQGIIRDLDILALLAQNNLVSVGISLTTLDNSLKTILEPRAASPSTRLSIISKLSDCGVPVSVLVAPIIPAINDCEIESILTAAKENGAKNAAYIMLRLPHEVQTIFIRWLERHYPLRKQKVLNYLNELRKGQLNSNQFGSRMTGEGIFADTIKQRFELSCKKLRLIHTREAPSQLNTELFSKGNDQQLKLF</sequence>
<protein>
    <submittedName>
        <fullName evidence="1">PA0069 family radical SAM protein</fullName>
    </submittedName>
</protein>
<dbReference type="PANTHER" id="PTHR43432">
    <property type="entry name" value="SLR0285 PROTEIN"/>
    <property type="match status" value="1"/>
</dbReference>